<dbReference type="RefSeq" id="XP_018244463.1">
    <property type="nucleotide sequence ID" value="XM_018385769.1"/>
</dbReference>
<dbReference type="PROSITE" id="PS50157">
    <property type="entry name" value="ZINC_FINGER_C2H2_2"/>
    <property type="match status" value="4"/>
</dbReference>
<keyword evidence="3 5" id="KW-0863">Zinc-finger</keyword>
<dbReference type="GO" id="GO:0008270">
    <property type="term" value="F:zinc ion binding"/>
    <property type="evidence" value="ECO:0007669"/>
    <property type="project" value="UniProtKB-KW"/>
</dbReference>
<keyword evidence="2" id="KW-0677">Repeat</keyword>
<reference evidence="8" key="2">
    <citation type="journal article" date="2010" name="Nature">
        <title>Comparative genomics reveals mobile pathogenicity chromosomes in Fusarium.</title>
        <authorList>
            <person name="Ma L.J."/>
            <person name="van der Does H.C."/>
            <person name="Borkovich K.A."/>
            <person name="Coleman J.J."/>
            <person name="Daboussi M.J."/>
            <person name="Di Pietro A."/>
            <person name="Dufresne M."/>
            <person name="Freitag M."/>
            <person name="Grabherr M."/>
            <person name="Henrissat B."/>
            <person name="Houterman P.M."/>
            <person name="Kang S."/>
            <person name="Shim W.B."/>
            <person name="Woloshuk C."/>
            <person name="Xie X."/>
            <person name="Xu J.R."/>
            <person name="Antoniw J."/>
            <person name="Baker S.E."/>
            <person name="Bluhm B.H."/>
            <person name="Breakspear A."/>
            <person name="Brown D.W."/>
            <person name="Butchko R.A."/>
            <person name="Chapman S."/>
            <person name="Coulson R."/>
            <person name="Coutinho P.M."/>
            <person name="Danchin E.G."/>
            <person name="Diener A."/>
            <person name="Gale L.R."/>
            <person name="Gardiner D.M."/>
            <person name="Goff S."/>
            <person name="Hammond-Kosack K.E."/>
            <person name="Hilburn K."/>
            <person name="Hua-Van A."/>
            <person name="Jonkers W."/>
            <person name="Kazan K."/>
            <person name="Kodira C.D."/>
            <person name="Koehrsen M."/>
            <person name="Kumar L."/>
            <person name="Lee Y.H."/>
            <person name="Li L."/>
            <person name="Manners J.M."/>
            <person name="Miranda-Saavedra D."/>
            <person name="Mukherjee M."/>
            <person name="Park G."/>
            <person name="Park J."/>
            <person name="Park S.Y."/>
            <person name="Proctor R.H."/>
            <person name="Regev A."/>
            <person name="Ruiz-Roldan M.C."/>
            <person name="Sain D."/>
            <person name="Sakthikumar S."/>
            <person name="Sykes S."/>
            <person name="Schwartz D.C."/>
            <person name="Turgeon B.G."/>
            <person name="Wapinski I."/>
            <person name="Yoder O."/>
            <person name="Young S."/>
            <person name="Zeng Q."/>
            <person name="Zhou S."/>
            <person name="Galagan J."/>
            <person name="Cuomo C.A."/>
            <person name="Kistler H.C."/>
            <person name="Rep M."/>
        </authorList>
    </citation>
    <scope>NUCLEOTIDE SEQUENCE [LARGE SCALE GENOMIC DNA]</scope>
    <source>
        <strain evidence="8">4287</strain>
    </source>
</reference>
<dbReference type="GeneID" id="28948883"/>
<dbReference type="GO" id="GO:0000978">
    <property type="term" value="F:RNA polymerase II cis-regulatory region sequence-specific DNA binding"/>
    <property type="evidence" value="ECO:0007669"/>
    <property type="project" value="TreeGrafter"/>
</dbReference>
<dbReference type="PANTHER" id="PTHR23235">
    <property type="entry name" value="KRUEPPEL-LIKE TRANSCRIPTION FACTOR"/>
    <property type="match status" value="1"/>
</dbReference>
<evidence type="ECO:0000256" key="1">
    <source>
        <dbReference type="ARBA" id="ARBA00022723"/>
    </source>
</evidence>
<dbReference type="OrthoDB" id="3437960at2759"/>
<feature type="region of interest" description="Disordered" evidence="6">
    <location>
        <begin position="341"/>
        <end position="373"/>
    </location>
</feature>
<dbReference type="SMART" id="SM00355">
    <property type="entry name" value="ZnF_C2H2"/>
    <property type="match status" value="4"/>
</dbReference>
<dbReference type="PANTHER" id="PTHR23235:SF140">
    <property type="entry name" value="ZINC FINGER PROTEIN 300 ISOFORM X1"/>
    <property type="match status" value="1"/>
</dbReference>
<accession>A0A0J9V5H8</accession>
<evidence type="ECO:0000256" key="5">
    <source>
        <dbReference type="PROSITE-ProRule" id="PRU00042"/>
    </source>
</evidence>
<dbReference type="AlphaFoldDB" id="A0A0J9V5H8"/>
<dbReference type="InterPro" id="IPR036236">
    <property type="entry name" value="Znf_C2H2_sf"/>
</dbReference>
<dbReference type="FunFam" id="3.30.160.60:FF:000125">
    <property type="entry name" value="Putative zinc finger protein 143"/>
    <property type="match status" value="2"/>
</dbReference>
<feature type="region of interest" description="Disordered" evidence="6">
    <location>
        <begin position="397"/>
        <end position="421"/>
    </location>
</feature>
<evidence type="ECO:0000256" key="6">
    <source>
        <dbReference type="SAM" id="MobiDB-lite"/>
    </source>
</evidence>
<keyword evidence="1" id="KW-0479">Metal-binding</keyword>
<evidence type="ECO:0000256" key="3">
    <source>
        <dbReference type="ARBA" id="ARBA00022771"/>
    </source>
</evidence>
<dbReference type="FunFam" id="3.30.160.60:FF:000072">
    <property type="entry name" value="zinc finger protein 143 isoform X1"/>
    <property type="match status" value="1"/>
</dbReference>
<evidence type="ECO:0000313" key="8">
    <source>
        <dbReference type="EMBL" id="KNB06418.1"/>
    </source>
</evidence>
<dbReference type="SUPFAM" id="SSF57667">
    <property type="entry name" value="beta-beta-alpha zinc fingers"/>
    <property type="match status" value="3"/>
</dbReference>
<dbReference type="PROSITE" id="PS00028">
    <property type="entry name" value="ZINC_FINGER_C2H2_1"/>
    <property type="match status" value="4"/>
</dbReference>
<feature type="domain" description="C2H2-type" evidence="7">
    <location>
        <begin position="46"/>
        <end position="75"/>
    </location>
</feature>
<dbReference type="Proteomes" id="UP000009097">
    <property type="component" value="Unassembled WGS sequence"/>
</dbReference>
<feature type="compositionally biased region" description="Polar residues" evidence="6">
    <location>
        <begin position="412"/>
        <end position="421"/>
    </location>
</feature>
<sequence>MEVMELVENEPTARPFQCDWQSCTKSFNRKSDLQRHYRIHTNERPYACSISGCGKNFIQKSALTVHIRTHTGEKPHQCQHDNCGKRFSDSSSLARHRRVHTGKRPYKCTYDGCSKNFCRKATMVEHQRRSHQYGMNPNDILYDCSSDSEDDEPPLTPQHSSVTWSPRDIVSMEQAISTGPLHRATSYADFGQQVHGQHMSQQYVNRRGIPSNAPQEFHCQPIPDYYAGAPTLRRTTTMPCQMYYVTELGNPGVVTMTNAAQRHYRHPRQVERPPIELPYSTSAIATSIQSSPRTFSVTSVSSPIAQECFFTYLPGNQPEYVHADPQQSIVQYQHPMQYLMSQSQPPVASQAQPLHAPASDHPPQKSAQAQLEQWSTNDPPIEVTTIGQLPAYGTAVYDPYGPKIEVDDPSMQLPSSRLASL</sequence>
<evidence type="ECO:0000259" key="7">
    <source>
        <dbReference type="PROSITE" id="PS50157"/>
    </source>
</evidence>
<feature type="domain" description="C2H2-type" evidence="7">
    <location>
        <begin position="76"/>
        <end position="105"/>
    </location>
</feature>
<name>A0A0J9V5H8_FUSO4</name>
<protein>
    <submittedName>
        <fullName evidence="8">KRAB domain-containing zinc finger protein</fullName>
    </submittedName>
</protein>
<keyword evidence="4" id="KW-0862">Zinc</keyword>
<dbReference type="KEGG" id="fox:FOXG_07135"/>
<feature type="domain" description="C2H2-type" evidence="7">
    <location>
        <begin position="106"/>
        <end position="131"/>
    </location>
</feature>
<organism evidence="8 9">
    <name type="scientific">Fusarium oxysporum f. sp. lycopersici (strain 4287 / CBS 123668 / FGSC 9935 / NRRL 34936)</name>
    <name type="common">Fusarium vascular wilt of tomato</name>
    <dbReference type="NCBI Taxonomy" id="426428"/>
    <lineage>
        <taxon>Eukaryota</taxon>
        <taxon>Fungi</taxon>
        <taxon>Dikarya</taxon>
        <taxon>Ascomycota</taxon>
        <taxon>Pezizomycotina</taxon>
        <taxon>Sordariomycetes</taxon>
        <taxon>Hypocreomycetidae</taxon>
        <taxon>Hypocreales</taxon>
        <taxon>Nectriaceae</taxon>
        <taxon>Fusarium</taxon>
        <taxon>Fusarium oxysporum species complex</taxon>
    </lineage>
</organism>
<dbReference type="VEuPathDB" id="FungiDB:FOXG_07135"/>
<proteinExistence type="predicted"/>
<feature type="domain" description="C2H2-type" evidence="7">
    <location>
        <begin position="16"/>
        <end position="45"/>
    </location>
</feature>
<evidence type="ECO:0000256" key="2">
    <source>
        <dbReference type="ARBA" id="ARBA00022737"/>
    </source>
</evidence>
<gene>
    <name evidence="8" type="ORF">FOXG_07135</name>
</gene>
<reference evidence="8" key="1">
    <citation type="submission" date="2007-04" db="EMBL/GenBank/DDBJ databases">
        <authorList>
            <consortium name="The Broad Institute Genome Sequencing Platform"/>
            <person name="Birren B."/>
            <person name="Lander E."/>
            <person name="Galagan J."/>
            <person name="Nusbaum C."/>
            <person name="Devon K."/>
            <person name="Ma L.-J."/>
            <person name="Jaffe D."/>
            <person name="Butler J."/>
            <person name="Alvarez P."/>
            <person name="Gnerre S."/>
            <person name="Grabherr M."/>
            <person name="Kleber M."/>
            <person name="Mauceli E."/>
            <person name="Brockman W."/>
            <person name="MacCallum I.A."/>
            <person name="Young S."/>
            <person name="LaButti K."/>
            <person name="DeCaprio D."/>
            <person name="Crawford M."/>
            <person name="Koehrsen M."/>
            <person name="Engels R."/>
            <person name="Montgomery P."/>
            <person name="Pearson M."/>
            <person name="Howarth C."/>
            <person name="Larson L."/>
            <person name="White J."/>
            <person name="O'Leary S."/>
            <person name="Kodira C."/>
            <person name="Zeng Q."/>
            <person name="Yandava C."/>
            <person name="Alvarado L."/>
            <person name="Kistler C."/>
            <person name="Shim W.-B."/>
            <person name="Kang S."/>
            <person name="Woloshuk C."/>
        </authorList>
    </citation>
    <scope>NUCLEOTIDE SEQUENCE</scope>
    <source>
        <strain evidence="8">4287</strain>
    </source>
</reference>
<dbReference type="EMBL" id="DS231704">
    <property type="protein sequence ID" value="KNB06418.1"/>
    <property type="molecule type" value="Genomic_DNA"/>
</dbReference>
<feature type="compositionally biased region" description="Low complexity" evidence="6">
    <location>
        <begin position="341"/>
        <end position="353"/>
    </location>
</feature>
<dbReference type="GO" id="GO:0000981">
    <property type="term" value="F:DNA-binding transcription factor activity, RNA polymerase II-specific"/>
    <property type="evidence" value="ECO:0007669"/>
    <property type="project" value="UniProtKB-ARBA"/>
</dbReference>
<dbReference type="InterPro" id="IPR013087">
    <property type="entry name" value="Znf_C2H2_type"/>
</dbReference>
<evidence type="ECO:0000313" key="9">
    <source>
        <dbReference type="Proteomes" id="UP000009097"/>
    </source>
</evidence>
<evidence type="ECO:0000256" key="4">
    <source>
        <dbReference type="ARBA" id="ARBA00022833"/>
    </source>
</evidence>
<dbReference type="Pfam" id="PF00096">
    <property type="entry name" value="zf-C2H2"/>
    <property type="match status" value="3"/>
</dbReference>
<dbReference type="Gene3D" id="3.30.160.60">
    <property type="entry name" value="Classic Zinc Finger"/>
    <property type="match status" value="4"/>
</dbReference>